<dbReference type="GO" id="GO:0005743">
    <property type="term" value="C:mitochondrial inner membrane"/>
    <property type="evidence" value="ECO:0007669"/>
    <property type="project" value="UniProtKB-SubCell"/>
</dbReference>
<dbReference type="InterPro" id="IPR002401">
    <property type="entry name" value="Cyt_P450_E_grp-I"/>
</dbReference>
<dbReference type="EC" id="1.14.15.6" evidence="5"/>
<evidence type="ECO:0000256" key="3">
    <source>
        <dbReference type="ARBA" id="ARBA00005108"/>
    </source>
</evidence>
<evidence type="ECO:0000256" key="19">
    <source>
        <dbReference type="ARBA" id="ARBA00023221"/>
    </source>
</evidence>
<keyword evidence="18" id="KW-1207">Sterol metabolism</keyword>
<evidence type="ECO:0000256" key="22">
    <source>
        <dbReference type="ARBA" id="ARBA00032666"/>
    </source>
</evidence>
<dbReference type="GO" id="GO:0034650">
    <property type="term" value="P:cortisol metabolic process"/>
    <property type="evidence" value="ECO:0007669"/>
    <property type="project" value="TreeGrafter"/>
</dbReference>
<dbReference type="GO" id="GO:0008386">
    <property type="term" value="F:cholesterol monooxygenase (side-chain-cleaving) activity"/>
    <property type="evidence" value="ECO:0007669"/>
    <property type="project" value="UniProtKB-EC"/>
</dbReference>
<dbReference type="GO" id="GO:0005506">
    <property type="term" value="F:iron ion binding"/>
    <property type="evidence" value="ECO:0007669"/>
    <property type="project" value="InterPro"/>
</dbReference>
<evidence type="ECO:0000256" key="10">
    <source>
        <dbReference type="ARBA" id="ARBA00022792"/>
    </source>
</evidence>
<evidence type="ECO:0000256" key="11">
    <source>
        <dbReference type="ARBA" id="ARBA00022946"/>
    </source>
</evidence>
<dbReference type="CDD" id="cd11054">
    <property type="entry name" value="CYP24A1-like"/>
    <property type="match status" value="1"/>
</dbReference>
<dbReference type="InterPro" id="IPR036396">
    <property type="entry name" value="Cyt_P450_sf"/>
</dbReference>
<keyword evidence="12 26" id="KW-0560">Oxidoreductase</keyword>
<dbReference type="Gene3D" id="1.10.630.10">
    <property type="entry name" value="Cytochrome P450"/>
    <property type="match status" value="1"/>
</dbReference>
<evidence type="ECO:0000256" key="12">
    <source>
        <dbReference type="ARBA" id="ARBA00023002"/>
    </source>
</evidence>
<keyword evidence="29" id="KW-1185">Reference proteome</keyword>
<evidence type="ECO:0000256" key="17">
    <source>
        <dbReference type="ARBA" id="ARBA00023136"/>
    </source>
</evidence>
<evidence type="ECO:0000256" key="13">
    <source>
        <dbReference type="ARBA" id="ARBA00023004"/>
    </source>
</evidence>
<evidence type="ECO:0000256" key="15">
    <source>
        <dbReference type="ARBA" id="ARBA00023098"/>
    </source>
</evidence>
<evidence type="ECO:0000256" key="21">
    <source>
        <dbReference type="ARBA" id="ARBA00030343"/>
    </source>
</evidence>
<keyword evidence="20" id="KW-0755">Steroidogenesis</keyword>
<dbReference type="PANTHER" id="PTHR24279:SF3">
    <property type="entry name" value="CHOLESTEROL SIDE-CHAIN CLEAVAGE ENZYME, MITOCHONDRIAL"/>
    <property type="match status" value="1"/>
</dbReference>
<keyword evidence="8 25" id="KW-0349">Heme</keyword>
<keyword evidence="13 25" id="KW-0408">Iron</keyword>
<dbReference type="PANTHER" id="PTHR24279">
    <property type="entry name" value="CYTOCHROME P450"/>
    <property type="match status" value="1"/>
</dbReference>
<evidence type="ECO:0000256" key="24">
    <source>
        <dbReference type="ARBA" id="ARBA00033394"/>
    </source>
</evidence>
<dbReference type="EnsemblMetazoa" id="XM_038193576.1">
    <property type="protein sequence ID" value="XP_038049504.1"/>
    <property type="gene ID" value="LOC119723077"/>
</dbReference>
<evidence type="ECO:0000256" key="8">
    <source>
        <dbReference type="ARBA" id="ARBA00022617"/>
    </source>
</evidence>
<dbReference type="GO" id="GO:0020037">
    <property type="term" value="F:heme binding"/>
    <property type="evidence" value="ECO:0007669"/>
    <property type="project" value="InterPro"/>
</dbReference>
<organism evidence="28 29">
    <name type="scientific">Patiria miniata</name>
    <name type="common">Bat star</name>
    <name type="synonym">Asterina miniata</name>
    <dbReference type="NCBI Taxonomy" id="46514"/>
    <lineage>
        <taxon>Eukaryota</taxon>
        <taxon>Metazoa</taxon>
        <taxon>Echinodermata</taxon>
        <taxon>Eleutherozoa</taxon>
        <taxon>Asterozoa</taxon>
        <taxon>Asteroidea</taxon>
        <taxon>Valvatacea</taxon>
        <taxon>Valvatida</taxon>
        <taxon>Asterinidae</taxon>
        <taxon>Patiria</taxon>
    </lineage>
</organism>
<keyword evidence="9 25" id="KW-0479">Metal-binding</keyword>
<dbReference type="GeneID" id="119723077"/>
<evidence type="ECO:0000256" key="27">
    <source>
        <dbReference type="SAM" id="MobiDB-lite"/>
    </source>
</evidence>
<keyword evidence="17" id="KW-0472">Membrane</keyword>
<dbReference type="Proteomes" id="UP000887568">
    <property type="component" value="Unplaced"/>
</dbReference>
<evidence type="ECO:0000256" key="5">
    <source>
        <dbReference type="ARBA" id="ARBA00012764"/>
    </source>
</evidence>
<dbReference type="FunFam" id="1.10.630.10:FF:000006">
    <property type="entry name" value="Cytochrome P450 302a1, mitochondrial"/>
    <property type="match status" value="1"/>
</dbReference>
<dbReference type="PROSITE" id="PS00086">
    <property type="entry name" value="CYTOCHROME_P450"/>
    <property type="match status" value="1"/>
</dbReference>
<keyword evidence="19" id="KW-0753">Steroid metabolism</keyword>
<dbReference type="OMA" id="GPQTHVN"/>
<dbReference type="InterPro" id="IPR050479">
    <property type="entry name" value="CYP11_CYP27_families"/>
</dbReference>
<proteinExistence type="inferred from homology"/>
<evidence type="ECO:0000256" key="23">
    <source>
        <dbReference type="ARBA" id="ARBA00033274"/>
    </source>
</evidence>
<feature type="region of interest" description="Disordered" evidence="27">
    <location>
        <begin position="20"/>
        <end position="45"/>
    </location>
</feature>
<evidence type="ECO:0000256" key="1">
    <source>
        <dbReference type="ARBA" id="ARBA00001971"/>
    </source>
</evidence>
<dbReference type="GO" id="GO:0071375">
    <property type="term" value="P:cellular response to peptide hormone stimulus"/>
    <property type="evidence" value="ECO:0007669"/>
    <property type="project" value="TreeGrafter"/>
</dbReference>
<keyword evidence="10" id="KW-0999">Mitochondrion inner membrane</keyword>
<evidence type="ECO:0000256" key="6">
    <source>
        <dbReference type="ARBA" id="ARBA00019844"/>
    </source>
</evidence>
<dbReference type="GO" id="GO:0006704">
    <property type="term" value="P:glucocorticoid biosynthetic process"/>
    <property type="evidence" value="ECO:0007669"/>
    <property type="project" value="TreeGrafter"/>
</dbReference>
<dbReference type="SUPFAM" id="SSF48264">
    <property type="entry name" value="Cytochrome P450"/>
    <property type="match status" value="1"/>
</dbReference>
<keyword evidence="14 26" id="KW-0503">Monooxygenase</keyword>
<dbReference type="OrthoDB" id="3945418at2759"/>
<dbReference type="GO" id="GO:0008203">
    <property type="term" value="P:cholesterol metabolic process"/>
    <property type="evidence" value="ECO:0007669"/>
    <property type="project" value="UniProtKB-KW"/>
</dbReference>
<evidence type="ECO:0000313" key="28">
    <source>
        <dbReference type="EnsemblMetazoa" id="XP_038049504.1"/>
    </source>
</evidence>
<dbReference type="AlphaFoldDB" id="A0A913ZDB5"/>
<evidence type="ECO:0000256" key="2">
    <source>
        <dbReference type="ARBA" id="ARBA00004637"/>
    </source>
</evidence>
<keyword evidence="15" id="KW-0443">Lipid metabolism</keyword>
<protein>
    <recommendedName>
        <fullName evidence="6">Cholesterol side-chain cleavage enzyme, mitochondrial</fullName>
        <ecNumber evidence="5">1.14.15.6</ecNumber>
    </recommendedName>
    <alternativeName>
        <fullName evidence="21">CYPXIA1</fullName>
    </alternativeName>
    <alternativeName>
        <fullName evidence="23">Cholesterol desmolase</fullName>
    </alternativeName>
    <alternativeName>
        <fullName evidence="22">Cytochrome P450 11A1</fullName>
    </alternativeName>
    <alternativeName>
        <fullName evidence="24">Cytochrome P450(scc)</fullName>
    </alternativeName>
</protein>
<dbReference type="InterPro" id="IPR017972">
    <property type="entry name" value="Cyt_P450_CS"/>
</dbReference>
<dbReference type="GO" id="GO:0006700">
    <property type="term" value="P:C21-steroid hormone biosynthetic process"/>
    <property type="evidence" value="ECO:0007669"/>
    <property type="project" value="TreeGrafter"/>
</dbReference>
<feature type="compositionally biased region" description="Basic and acidic residues" evidence="27">
    <location>
        <begin position="29"/>
        <end position="45"/>
    </location>
</feature>
<comment type="subcellular location">
    <subcellularLocation>
        <location evidence="2">Mitochondrion inner membrane</location>
        <topology evidence="2">Peripheral membrane protein</topology>
    </subcellularLocation>
</comment>
<evidence type="ECO:0000256" key="7">
    <source>
        <dbReference type="ARBA" id="ARBA00022548"/>
    </source>
</evidence>
<dbReference type="InterPro" id="IPR001128">
    <property type="entry name" value="Cyt_P450"/>
</dbReference>
<comment type="cofactor">
    <cofactor evidence="1 25">
        <name>heme</name>
        <dbReference type="ChEBI" id="CHEBI:30413"/>
    </cofactor>
</comment>
<evidence type="ECO:0000256" key="20">
    <source>
        <dbReference type="ARBA" id="ARBA00023250"/>
    </source>
</evidence>
<keyword evidence="16" id="KW-0496">Mitochondrion</keyword>
<evidence type="ECO:0000256" key="14">
    <source>
        <dbReference type="ARBA" id="ARBA00023033"/>
    </source>
</evidence>
<keyword evidence="7" id="KW-0153">Cholesterol metabolism</keyword>
<evidence type="ECO:0000256" key="16">
    <source>
        <dbReference type="ARBA" id="ARBA00023128"/>
    </source>
</evidence>
<comment type="pathway">
    <text evidence="3">Lipid metabolism; C21-steroid hormone metabolism.</text>
</comment>
<dbReference type="PRINTS" id="PR00463">
    <property type="entry name" value="EP450I"/>
</dbReference>
<dbReference type="PRINTS" id="PR00385">
    <property type="entry name" value="P450"/>
</dbReference>
<evidence type="ECO:0000256" key="26">
    <source>
        <dbReference type="RuleBase" id="RU000461"/>
    </source>
</evidence>
<keyword evidence="11" id="KW-0809">Transit peptide</keyword>
<dbReference type="Pfam" id="PF00067">
    <property type="entry name" value="p450"/>
    <property type="match status" value="1"/>
</dbReference>
<evidence type="ECO:0000256" key="4">
    <source>
        <dbReference type="ARBA" id="ARBA00010617"/>
    </source>
</evidence>
<evidence type="ECO:0000256" key="9">
    <source>
        <dbReference type="ARBA" id="ARBA00022723"/>
    </source>
</evidence>
<evidence type="ECO:0000256" key="18">
    <source>
        <dbReference type="ARBA" id="ARBA00023166"/>
    </source>
</evidence>
<reference evidence="28" key="1">
    <citation type="submission" date="2022-11" db="UniProtKB">
        <authorList>
            <consortium name="EnsemblMetazoa"/>
        </authorList>
    </citation>
    <scope>IDENTIFICATION</scope>
</reference>
<sequence>MTGRQVPRIFASASRLRSLRHPASTMAVPRERSTPQQMEETRSDRSTVQMHQLNKVVVDMPSGNPNEPTDSTVNSVAESWGTCPAGLGTTTDAAPVPVEHIKTPSANGVHTHVQSFDEIPGPKGWPFIGTLGTYLVGNGLSRIYEHQIAFTKQYGPIWKERLGSLEFVNLADPELVSMMYRHDNKYPMRVDMKPWKAYRMHRNESLGVLTHEGKQWHRARRLLSKKILPPKTVGAYVGVINEVMEDMIQRLRYVRDVTNQDGLVPELTNEMYKWSMESIFKILFETRIGCLDKQIPAESQRFIDSIHQMFISGQILFVTSPEFFRKYNLKPWRDHEAAWDYIFSFARKAVDNRLAEISAQSEGEGELEADGFLTYLLSSKQLSMKEIYSNACELLLAGVDTTSNTLAWVLYELSRHPEVEERLHQEVCQVLGSDKTRKANTEDLAQMPYLKSIIKEILRLYPVVPANNRILEKDIVIGGYHIPKKTIIGSLQYVIGRDPKVFEEPNSFRPERWLRDNSGRMHCSNSSFASVPFGFGPRMCIGRRIAELELNLALAKISQTFKLEYLGEGTVAPTVQGLLVPGGPVKVGFTDR</sequence>
<accession>A0A913ZDB5</accession>
<evidence type="ECO:0000313" key="29">
    <source>
        <dbReference type="Proteomes" id="UP000887568"/>
    </source>
</evidence>
<feature type="binding site" description="axial binding residue" evidence="25">
    <location>
        <position position="540"/>
    </location>
    <ligand>
        <name>heme</name>
        <dbReference type="ChEBI" id="CHEBI:30413"/>
    </ligand>
    <ligandPart>
        <name>Fe</name>
        <dbReference type="ChEBI" id="CHEBI:18248"/>
    </ligandPart>
</feature>
<name>A0A913ZDB5_PATMI</name>
<comment type="similarity">
    <text evidence="4 26">Belongs to the cytochrome P450 family.</text>
</comment>
<dbReference type="RefSeq" id="XP_038049504.1">
    <property type="nucleotide sequence ID" value="XM_038193576.1"/>
</dbReference>
<evidence type="ECO:0000256" key="25">
    <source>
        <dbReference type="PIRSR" id="PIRSR602401-1"/>
    </source>
</evidence>